<proteinExistence type="predicted"/>
<feature type="transmembrane region" description="Helical" evidence="1">
    <location>
        <begin position="873"/>
        <end position="891"/>
    </location>
</feature>
<feature type="transmembrane region" description="Helical" evidence="1">
    <location>
        <begin position="898"/>
        <end position="918"/>
    </location>
</feature>
<comment type="caution">
    <text evidence="2">The sequence shown here is derived from an EMBL/GenBank/DDBJ whole genome shotgun (WGS) entry which is preliminary data.</text>
</comment>
<dbReference type="PANTHER" id="PTHR32063">
    <property type="match status" value="1"/>
</dbReference>
<feature type="transmembrane region" description="Helical" evidence="1">
    <location>
        <begin position="330"/>
        <end position="349"/>
    </location>
</feature>
<dbReference type="PANTHER" id="PTHR32063:SF33">
    <property type="entry name" value="RND SUPERFAMILY EFFLUX PUMP PERMEASE COMPONENT"/>
    <property type="match status" value="1"/>
</dbReference>
<feature type="transmembrane region" description="Helical" evidence="1">
    <location>
        <begin position="355"/>
        <end position="377"/>
    </location>
</feature>
<keyword evidence="1" id="KW-1133">Transmembrane helix</keyword>
<name>A0A9X2JGD9_9BACT</name>
<dbReference type="SUPFAM" id="SSF82693">
    <property type="entry name" value="Multidrug efflux transporter AcrB pore domain, PN1, PN2, PC1 and PC2 subdomains"/>
    <property type="match status" value="2"/>
</dbReference>
<dbReference type="SUPFAM" id="SSF82714">
    <property type="entry name" value="Multidrug efflux transporter AcrB TolC docking domain, DN and DC subdomains"/>
    <property type="match status" value="2"/>
</dbReference>
<dbReference type="Gene3D" id="3.30.2090.10">
    <property type="entry name" value="Multidrug efflux transporter AcrB TolC docking domain, DN and DC subdomains"/>
    <property type="match status" value="2"/>
</dbReference>
<dbReference type="Pfam" id="PF00873">
    <property type="entry name" value="ACR_tran"/>
    <property type="match status" value="1"/>
</dbReference>
<dbReference type="AlphaFoldDB" id="A0A9X2JGD9"/>
<feature type="transmembrane region" description="Helical" evidence="1">
    <location>
        <begin position="12"/>
        <end position="31"/>
    </location>
</feature>
<dbReference type="SUPFAM" id="SSF82866">
    <property type="entry name" value="Multidrug efflux transporter AcrB transmembrane domain"/>
    <property type="match status" value="2"/>
</dbReference>
<keyword evidence="1" id="KW-0812">Transmembrane</keyword>
<dbReference type="InterPro" id="IPR001036">
    <property type="entry name" value="Acrflvin-R"/>
</dbReference>
<dbReference type="Gene3D" id="3.30.70.1440">
    <property type="entry name" value="Multidrug efflux transporter AcrB pore domain"/>
    <property type="match status" value="1"/>
</dbReference>
<evidence type="ECO:0000313" key="3">
    <source>
        <dbReference type="Proteomes" id="UP001155241"/>
    </source>
</evidence>
<feature type="transmembrane region" description="Helical" evidence="1">
    <location>
        <begin position="384"/>
        <end position="406"/>
    </location>
</feature>
<dbReference type="PRINTS" id="PR00702">
    <property type="entry name" value="ACRIFLAVINRP"/>
</dbReference>
<feature type="transmembrane region" description="Helical" evidence="1">
    <location>
        <begin position="1001"/>
        <end position="1025"/>
    </location>
</feature>
<sequence length="1059" mass="116675">MIRWFATNGIAANFLMLAILIAGVYTALFRLPLEVSPERSFETVVVEMNYRGGTAKDIEQAILIPIEEALEGVEGIEDINAYGHQGEARMFIDAAPGTNLRALMDDISARIDTITTFPDETERPQISIPDSSNWWEVLSIAVTGDLNSRELREVARRVQEDVLSLPGISRAKVQGDRRYEISVEVDTTKLLSYGLSFQDISDAIRQFSIDLPAGSIDSPSGTFIVRTRGQAYNEREFNKVPIRATNGSDVLLGEVATINDGFEEGEKSVEFNGKPALFVEVMRTGNENAIDISDRVHEYVREARGRFPEGIELFIWDDESVEIRGRLSTLIWSLLQGSILVMLLLGLFLRPALAFWIVAGIPVGFAGGVMLMPWFGVTANLMSLFGFIIVVGIVVDDAIVTGENVYLKLKSGMPPLEAAVVGTHEVTTPVTFGAITTMVAFIPLLFFDGSWGDFASQVPPVVAPVILFSLVESKLILPAHLKHLRAVPRDNFFTRFQTGVAQSLEYFIERVYQPCLEVAVKHRVSVMAGFVAIVMLMAGYCLSGRMEFIAYPSVDQRRISAELDMPDDTPLDVTARYMDRIEAALLQLQQESIDPGTGESMVQDISKLVGAARIHRDFDKSRGAISFEVLSPTHRTVAGPRNSELAARWTELVGPIPEATEFQIRADSSINRDRNVDNENLNIELRGPMSPEKAEVAREIRELLRTYDGFSSTWANINYGQDELELRLKPLAAELGLTQQLLAQQVRQAFFGEEAQRVQRGIDDIRVMVRLPRQQRESLHTLDKLRVRTPRGADVPLSAVAELAFTKAPSSVDRKNGAEVLRIGARPADETVDVLGIAKELNPKLEELCRENGLTYEYVGYVAEAEDTRQKTILGSCLLAFTLYGLLAIALKSLTQPFLVLLAVPFATVGALLGHIILDITPSYLSVFGMLALAGVAVNDTLVMVDYVNHRRSEGATLREAALQAGARRFRPIMLTSVTTFVGLVPLLMDNSLQAQFLIPMAASLAYGVMFATLVSLFLIPCAILGAQDVRRAMAAAKNWYLRPFASPSSASGSYSAEN</sequence>
<dbReference type="RefSeq" id="WP_252852395.1">
    <property type="nucleotide sequence ID" value="NZ_JAMXLR010000036.1"/>
</dbReference>
<feature type="transmembrane region" description="Helical" evidence="1">
    <location>
        <begin position="970"/>
        <end position="989"/>
    </location>
</feature>
<keyword evidence="3" id="KW-1185">Reference proteome</keyword>
<dbReference type="GO" id="GO:0005886">
    <property type="term" value="C:plasma membrane"/>
    <property type="evidence" value="ECO:0007669"/>
    <property type="project" value="TreeGrafter"/>
</dbReference>
<organism evidence="2 3">
    <name type="scientific">Aeoliella straminimaris</name>
    <dbReference type="NCBI Taxonomy" id="2954799"/>
    <lineage>
        <taxon>Bacteria</taxon>
        <taxon>Pseudomonadati</taxon>
        <taxon>Planctomycetota</taxon>
        <taxon>Planctomycetia</taxon>
        <taxon>Pirellulales</taxon>
        <taxon>Lacipirellulaceae</taxon>
        <taxon>Aeoliella</taxon>
    </lineage>
</organism>
<dbReference type="Gene3D" id="1.20.1640.10">
    <property type="entry name" value="Multidrug efflux transporter AcrB transmembrane domain"/>
    <property type="match status" value="2"/>
</dbReference>
<dbReference type="Gene3D" id="3.30.70.1320">
    <property type="entry name" value="Multidrug efflux transporter AcrB pore domain like"/>
    <property type="match status" value="1"/>
</dbReference>
<dbReference type="EMBL" id="JAMXLR010000036">
    <property type="protein sequence ID" value="MCO6044292.1"/>
    <property type="molecule type" value="Genomic_DNA"/>
</dbReference>
<dbReference type="GO" id="GO:0042910">
    <property type="term" value="F:xenobiotic transmembrane transporter activity"/>
    <property type="evidence" value="ECO:0007669"/>
    <property type="project" value="TreeGrafter"/>
</dbReference>
<accession>A0A9X2JGD9</accession>
<feature type="transmembrane region" description="Helical" evidence="1">
    <location>
        <begin position="526"/>
        <end position="546"/>
    </location>
</feature>
<feature type="transmembrane region" description="Helical" evidence="1">
    <location>
        <begin position="426"/>
        <end position="447"/>
    </location>
</feature>
<dbReference type="Gene3D" id="3.30.70.1430">
    <property type="entry name" value="Multidrug efflux transporter AcrB pore domain"/>
    <property type="match status" value="2"/>
</dbReference>
<feature type="transmembrane region" description="Helical" evidence="1">
    <location>
        <begin position="924"/>
        <end position="949"/>
    </location>
</feature>
<evidence type="ECO:0000256" key="1">
    <source>
        <dbReference type="SAM" id="Phobius"/>
    </source>
</evidence>
<evidence type="ECO:0000313" key="2">
    <source>
        <dbReference type="EMBL" id="MCO6044292.1"/>
    </source>
</evidence>
<protein>
    <submittedName>
        <fullName evidence="2">Efflux RND transporter permease subunit</fullName>
    </submittedName>
</protein>
<keyword evidence="1" id="KW-0472">Membrane</keyword>
<gene>
    <name evidence="2" type="ORF">NG895_10275</name>
</gene>
<dbReference type="InterPro" id="IPR027463">
    <property type="entry name" value="AcrB_DN_DC_subdom"/>
</dbReference>
<dbReference type="Proteomes" id="UP001155241">
    <property type="component" value="Unassembled WGS sequence"/>
</dbReference>
<reference evidence="2" key="1">
    <citation type="submission" date="2022-06" db="EMBL/GenBank/DDBJ databases">
        <title>Aeoliella straminimaris, a novel planctomycete from sediments.</title>
        <authorList>
            <person name="Vitorino I.R."/>
            <person name="Lage O.M."/>
        </authorList>
    </citation>
    <scope>NUCLEOTIDE SEQUENCE</scope>
    <source>
        <strain evidence="2">ICT_H6.2</strain>
    </source>
</reference>